<evidence type="ECO:0000313" key="1">
    <source>
        <dbReference type="EMBL" id="RSD29278.1"/>
    </source>
</evidence>
<dbReference type="EMBL" id="RSFW01000002">
    <property type="protein sequence ID" value="RSD29278.1"/>
    <property type="molecule type" value="Genomic_DNA"/>
</dbReference>
<dbReference type="Proteomes" id="UP000279911">
    <property type="component" value="Unassembled WGS sequence"/>
</dbReference>
<comment type="caution">
    <text evidence="1">The sequence shown here is derived from an EMBL/GenBank/DDBJ whole genome shotgun (WGS) entry which is preliminary data.</text>
</comment>
<protein>
    <submittedName>
        <fullName evidence="1">DUF1878 family protein</fullName>
    </submittedName>
</protein>
<accession>A0A3R9G0C2</accession>
<dbReference type="Gene3D" id="1.10.3750.10">
    <property type="entry name" value="YhaI-like"/>
    <property type="match status" value="1"/>
</dbReference>
<organism evidence="1 2">
    <name type="scientific">Mesobacillus subterraneus</name>
    <dbReference type="NCBI Taxonomy" id="285983"/>
    <lineage>
        <taxon>Bacteria</taxon>
        <taxon>Bacillati</taxon>
        <taxon>Bacillota</taxon>
        <taxon>Bacilli</taxon>
        <taxon>Bacillales</taxon>
        <taxon>Bacillaceae</taxon>
        <taxon>Mesobacillus</taxon>
    </lineage>
</organism>
<evidence type="ECO:0000313" key="2">
    <source>
        <dbReference type="Proteomes" id="UP000279911"/>
    </source>
</evidence>
<reference evidence="2" key="1">
    <citation type="submission" date="2018-12" db="EMBL/GenBank/DDBJ databases">
        <title>Bacillus chawlae sp. nov., Bacillus glennii sp. nov., and Bacillus saganii sp. nov. Isolated from the Vehicle Assembly Building at Kennedy Space Center where the Viking Spacecraft were Assembled.</title>
        <authorList>
            <person name="Seuylemezian A."/>
            <person name="Vaishampayan P."/>
        </authorList>
    </citation>
    <scope>NUCLEOTIDE SEQUENCE [LARGE SCALE GENOMIC DNA]</scope>
    <source>
        <strain evidence="2">DSM 13966</strain>
    </source>
</reference>
<dbReference type="InterPro" id="IPR015058">
    <property type="entry name" value="DUF1878"/>
</dbReference>
<name>A0A3R9G0C2_9BACI</name>
<proteinExistence type="predicted"/>
<dbReference type="OrthoDB" id="2353223at2"/>
<dbReference type="Pfam" id="PF08963">
    <property type="entry name" value="DUF1878"/>
    <property type="match status" value="1"/>
</dbReference>
<sequence length="47" mass="5568">MHEFHPLYKKGISLIQPKLQPEEVDNDCISQELFLPLMTEFIDCMMN</sequence>
<dbReference type="AlphaFoldDB" id="A0A3R9G0C2"/>
<gene>
    <name evidence="1" type="ORF">EJA10_01095</name>
</gene>
<dbReference type="InterPro" id="IPR035945">
    <property type="entry name" value="YhaI-like_sf"/>
</dbReference>